<dbReference type="Proteomes" id="UP000011124">
    <property type="component" value="Chromosome"/>
</dbReference>
<keyword evidence="2" id="KW-1185">Reference proteome</keyword>
<name>F4EZ77_SELS3</name>
<dbReference type="Pfam" id="PF07205">
    <property type="entry name" value="DUF1413"/>
    <property type="match status" value="1"/>
</dbReference>
<dbReference type="AlphaFoldDB" id="F4EZ77"/>
<dbReference type="OrthoDB" id="1666093at2"/>
<proteinExistence type="predicted"/>
<dbReference type="InterPro" id="IPR010813">
    <property type="entry name" value="DUF1413"/>
</dbReference>
<gene>
    <name evidence="1" type="ordered locus">Selsp_0665</name>
</gene>
<sequence length="114" mass="12758">MRNLQVLLSEEEHKGLEKRAETEGLPLSVYVRSLLLGDEDEFSAAYKEALARVTALAPGTEFNLKSLFGTDWTQSRGTKLTLGRTFYEMVRSSAVPTVKALGKDSSNIMQYKRL</sequence>
<dbReference type="RefSeq" id="WP_013740654.1">
    <property type="nucleotide sequence ID" value="NC_015437.1"/>
</dbReference>
<dbReference type="KEGG" id="ssg:Selsp_0665"/>
<organism evidence="1 2">
    <name type="scientific">Selenomonas sputigena (strain ATCC 35185 / DSM 20758 / CCUG 44933 / VPI D19B-28)</name>
    <dbReference type="NCBI Taxonomy" id="546271"/>
    <lineage>
        <taxon>Bacteria</taxon>
        <taxon>Bacillati</taxon>
        <taxon>Bacillota</taxon>
        <taxon>Negativicutes</taxon>
        <taxon>Selenomonadales</taxon>
        <taxon>Selenomonadaceae</taxon>
        <taxon>Selenomonas</taxon>
    </lineage>
</organism>
<dbReference type="EMBL" id="CP002637">
    <property type="protein sequence ID" value="AEB99634.1"/>
    <property type="molecule type" value="Genomic_DNA"/>
</dbReference>
<accession>F4EZ77</accession>
<protein>
    <submittedName>
        <fullName evidence="1">Uncharacterized protein</fullName>
    </submittedName>
</protein>
<reference evidence="1 2" key="1">
    <citation type="submission" date="2011-04" db="EMBL/GenBank/DDBJ databases">
        <title>The complete genome of Selenomonas sputigena DSM 20758.</title>
        <authorList>
            <consortium name="US DOE Joint Genome Institute (JGI-PGF)"/>
            <person name="Lucas S."/>
            <person name="Copeland A."/>
            <person name="Lapidus A."/>
            <person name="Bruce D."/>
            <person name="Goodwin L."/>
            <person name="Pitluck S."/>
            <person name="Peters L."/>
            <person name="Kyrpides N."/>
            <person name="Mavromatis K."/>
            <person name="Ivanova N."/>
            <person name="Ovchinnikova G."/>
            <person name="Teshima H."/>
            <person name="Detter J.C."/>
            <person name="Tapia R."/>
            <person name="Han C."/>
            <person name="Land M."/>
            <person name="Hauser L."/>
            <person name="Markowitz V."/>
            <person name="Cheng J.-F."/>
            <person name="Hugenholtz P."/>
            <person name="Woyke T."/>
            <person name="Wu D."/>
            <person name="Gronow S."/>
            <person name="Wellnitz S."/>
            <person name="Schneider S."/>
            <person name="Klenk H.-P."/>
            <person name="Eisen J.A."/>
        </authorList>
    </citation>
    <scope>NUCLEOTIDE SEQUENCE [LARGE SCALE GENOMIC DNA]</scope>
    <source>
        <strain evidence="2">ATCC 35185 / DSM 20758 / VPI D19B-28</strain>
    </source>
</reference>
<evidence type="ECO:0000313" key="2">
    <source>
        <dbReference type="Proteomes" id="UP000011124"/>
    </source>
</evidence>
<evidence type="ECO:0000313" key="1">
    <source>
        <dbReference type="EMBL" id="AEB99634.1"/>
    </source>
</evidence>
<dbReference type="HOGENOM" id="CLU_2116614_0_0_9"/>